<accession>A0AA49FLS7</accession>
<evidence type="ECO:0000313" key="1">
    <source>
        <dbReference type="EMBL" id="WIM05800.1"/>
    </source>
</evidence>
<dbReference type="AlphaFoldDB" id="A0AA49FLS7"/>
<dbReference type="KEGG" id="npv:OHM77_00500"/>
<dbReference type="EMBL" id="CP107246">
    <property type="protein sequence ID" value="WIM05800.1"/>
    <property type="molecule type" value="Genomic_DNA"/>
</dbReference>
<gene>
    <name evidence="1" type="ORF">OHM77_00500</name>
</gene>
<dbReference type="Proteomes" id="UP001234916">
    <property type="component" value="Chromosome"/>
</dbReference>
<name>A0AA49FLS7_9PROT</name>
<organism evidence="1">
    <name type="scientific">Candidatus Nitricoxidivorans perseverans</name>
    <dbReference type="NCBI Taxonomy" id="2975601"/>
    <lineage>
        <taxon>Bacteria</taxon>
        <taxon>Pseudomonadati</taxon>
        <taxon>Pseudomonadota</taxon>
        <taxon>Betaproteobacteria</taxon>
        <taxon>Nitrosomonadales</taxon>
        <taxon>Sterolibacteriaceae</taxon>
        <taxon>Candidatus Nitricoxidivorans</taxon>
    </lineage>
</organism>
<reference evidence="1" key="1">
    <citation type="journal article" date="2023" name="Nat. Microbiol.">
        <title>Enrichment and characterization of a nitric oxide-reducing microbial community in a continuous bioreactor.</title>
        <authorList>
            <person name="Garrido-Amador P."/>
            <person name="Stortenbeker N."/>
            <person name="Wessels H.J.C.T."/>
            <person name="Speth D.R."/>
            <person name="Garcia-Heredia I."/>
            <person name="Kartal B."/>
        </authorList>
    </citation>
    <scope>NUCLEOTIDE SEQUENCE</scope>
    <source>
        <strain evidence="1">MAG1</strain>
    </source>
</reference>
<proteinExistence type="predicted"/>
<protein>
    <submittedName>
        <fullName evidence="1">Uncharacterized protein</fullName>
    </submittedName>
</protein>
<sequence>MLPKDLVVLIENGIVETISISRASPNAAWSVSAYGRALPADVVNRIELNAEGSQRVWADLDAAYSFIRKCGFRRQVLIEG</sequence>